<keyword evidence="1" id="KW-0732">Signal</keyword>
<dbReference type="Pfam" id="PF14252">
    <property type="entry name" value="DUF4347"/>
    <property type="match status" value="1"/>
</dbReference>
<protein>
    <submittedName>
        <fullName evidence="5">Ig-like domain-containing protein</fullName>
    </submittedName>
</protein>
<dbReference type="Gene3D" id="2.160.20.20">
    <property type="match status" value="1"/>
</dbReference>
<feature type="domain" description="Bacterial Ig-like" evidence="4">
    <location>
        <begin position="1915"/>
        <end position="2015"/>
    </location>
</feature>
<dbReference type="EMBL" id="CP159578">
    <property type="protein sequence ID" value="XCJ81188.1"/>
    <property type="molecule type" value="Genomic_DNA"/>
</dbReference>
<dbReference type="SUPFAM" id="SSF50939">
    <property type="entry name" value="Sialidases"/>
    <property type="match status" value="1"/>
</dbReference>
<feature type="domain" description="Bacterial Ig-like" evidence="4">
    <location>
        <begin position="2219"/>
        <end position="2320"/>
    </location>
</feature>
<evidence type="ECO:0000256" key="1">
    <source>
        <dbReference type="ARBA" id="ARBA00022729"/>
    </source>
</evidence>
<dbReference type="PANTHER" id="PTHR34677">
    <property type="match status" value="1"/>
</dbReference>
<feature type="domain" description="Bacterial Ig-like" evidence="4">
    <location>
        <begin position="2423"/>
        <end position="2523"/>
    </location>
</feature>
<feature type="domain" description="Bacterial Ig-like" evidence="4">
    <location>
        <begin position="1712"/>
        <end position="1813"/>
    </location>
</feature>
<feature type="domain" description="Bacterial Ig-like" evidence="4">
    <location>
        <begin position="1814"/>
        <end position="1914"/>
    </location>
</feature>
<feature type="domain" description="DUF4347" evidence="3">
    <location>
        <begin position="81"/>
        <end position="244"/>
    </location>
</feature>
<feature type="domain" description="Bacterial Ig-like" evidence="4">
    <location>
        <begin position="2118"/>
        <end position="2218"/>
    </location>
</feature>
<feature type="region of interest" description="Disordered" evidence="2">
    <location>
        <begin position="44"/>
        <end position="74"/>
    </location>
</feature>
<dbReference type="SUPFAM" id="SSF51126">
    <property type="entry name" value="Pectin lyase-like"/>
    <property type="match status" value="2"/>
</dbReference>
<dbReference type="InterPro" id="IPR012332">
    <property type="entry name" value="Autotransporter_pectin_lyase_C"/>
</dbReference>
<dbReference type="InterPro" id="IPR011050">
    <property type="entry name" value="Pectin_lyase_fold/virulence"/>
</dbReference>
<feature type="domain" description="Bacterial Ig-like" evidence="4">
    <location>
        <begin position="2016"/>
        <end position="2117"/>
    </location>
</feature>
<evidence type="ECO:0000259" key="4">
    <source>
        <dbReference type="Pfam" id="PF19078"/>
    </source>
</evidence>
<dbReference type="Pfam" id="PF12951">
    <property type="entry name" value="PATR"/>
    <property type="match status" value="7"/>
</dbReference>
<evidence type="ECO:0000256" key="2">
    <source>
        <dbReference type="SAM" id="MobiDB-lite"/>
    </source>
</evidence>
<dbReference type="PANTHER" id="PTHR34677:SF3">
    <property type="entry name" value="BACTERIAL IG-LIKE DOMAIN-CONTAINING PROTEIN"/>
    <property type="match status" value="1"/>
</dbReference>
<evidence type="ECO:0000259" key="3">
    <source>
        <dbReference type="Pfam" id="PF14252"/>
    </source>
</evidence>
<dbReference type="RefSeq" id="WP_353981954.1">
    <property type="nucleotide sequence ID" value="NZ_CP159578.1"/>
</dbReference>
<feature type="domain" description="Bacterial Ig-like" evidence="4">
    <location>
        <begin position="2321"/>
        <end position="2422"/>
    </location>
</feature>
<reference evidence="5" key="1">
    <citation type="submission" date="2024-06" db="EMBL/GenBank/DDBJ databases">
        <title>Complete genome of Salinicola endophyticus HNIBRBA4755.</title>
        <authorList>
            <person name="Shin S.Y."/>
            <person name="Kang H."/>
            <person name="Song J."/>
        </authorList>
    </citation>
    <scope>NUCLEOTIDE SEQUENCE</scope>
    <source>
        <strain evidence="5">HNIBRBA4755</strain>
    </source>
</reference>
<feature type="domain" description="Bacterial Ig-like" evidence="4">
    <location>
        <begin position="1610"/>
        <end position="1711"/>
    </location>
</feature>
<dbReference type="Gene3D" id="2.60.40.1220">
    <property type="match status" value="3"/>
</dbReference>
<dbReference type="InterPro" id="IPR014755">
    <property type="entry name" value="Cu-Rt/internalin_Ig-like"/>
</dbReference>
<dbReference type="InterPro" id="IPR013425">
    <property type="entry name" value="Autotrns_rpt"/>
</dbReference>
<organism evidence="5">
    <name type="scientific">Salinicola endophyticus</name>
    <dbReference type="NCBI Taxonomy" id="1949083"/>
    <lineage>
        <taxon>Bacteria</taxon>
        <taxon>Pseudomonadati</taxon>
        <taxon>Pseudomonadota</taxon>
        <taxon>Gammaproteobacteria</taxon>
        <taxon>Oceanospirillales</taxon>
        <taxon>Halomonadaceae</taxon>
        <taxon>Salinicola</taxon>
    </lineage>
</organism>
<feature type="compositionally biased region" description="Low complexity" evidence="2">
    <location>
        <begin position="44"/>
        <end position="69"/>
    </location>
</feature>
<dbReference type="InterPro" id="IPR036278">
    <property type="entry name" value="Sialidase_sf"/>
</dbReference>
<feature type="domain" description="Bacterial Ig-like" evidence="4">
    <location>
        <begin position="1507"/>
        <end position="1609"/>
    </location>
</feature>
<proteinExistence type="predicted"/>
<sequence length="3023" mass="299453">MLRKLLKVSTSAKTHTGPSHAPLAISLEARMMFDGAVAATVADTADSQPADTPDAASTSDASHDTLAAAPESATSDQRQDLVFIDGQVADKEQLIASLRPGVEVVVLDGSGDGLQQITEYLQGRQDIDAIHILSHGDEGLLKLGTTTLDSQNVASHSAELAAIGASLSSDGDILLYGCDIGRSDSGAALVEQLATLTRADIAASSDRTGASAMGGDWELERQSGEIAAHDVLDMAQLAHYDNLLALPSANQSFGDTYWNNNTGGNTVDGFTITESTGAERASSPNSIYFNTSTQKDGANNYYYELTWTADDVDLGTFDLDGMVIESFGGNYRLDFSATSGGIAVNDSFTYSGAQGPLTVDLDPSKYNDISSFTLRVTNTNGASSLANMDLQQLNLVDLKSGNNAPVIGNLNGDSVAWNGVGNTVRLDLGSNASLTDSELGALNGGNGNWSGASLVIQRSGTAVSSDILGFDTTSAGALFSVSGSNLQANGQTFATFTNSNGVLTINFTSSATNATTTLINDVAQRITYRSDTPAGDASIRFTLNDDAGASTSATTTVTSDFVYVTNNTDTATINVSNGVSFSEAVAIAAADNTGSQTLVFDASLAGQTLNLNAVSLNENLTFDLDAASGLTLTGGTVTLAGGTTQTFSNGSGDSASIVSVVAGSGALTKAGAGNLTLSGSGNSFSGATTLSAGTLTVAGGSALSDSSSVSIAAGATLALSSSETTGNLSGAGAINLGSSTLTTTQTADTTFSGDISGSGGLSTNQTSSASHALTLSGNNSYTGSTTLLNYGWLKLDGDASVSSGSAVRVNGNSVLTLLSDQTIGSLASNNANASIQLGSHTLTSGGDNTNTSVLGVISGSGSLVKQGSGTLTLGGSNSYSGTTTVSAGTLSIAGDGNLGTGGLTLAGSTLAITGATTIDNAIALTGNSTIDNGDAATLSGAISGAYDLTKSGAGNLTLSGSNSYAATYLNAGTLSVSSDGNLGAGAVNLAAGTTLALTGAATIDNAIVLGGNATVTAAADATLSGAVSGAYTLNKAGASTLTLSGSNSYGETTVSAGTLSVASDANLGSDTLTLAAGSTLAVTGATTIDNAIALDGNATVNTGADTTLSGVISGSNNLTKTGAATLTLSGSNSYNGSTNVNAGTLSVAGDGNLGAGGLNLANGTTLQITGNTTIDNALALTGVATLNAGATATLSGVISGSGGLTKTGSGSLTLSASNTNTGSTTVSAGTLRVDGSTNSATTVANGATLAGGGTLGGNVSVQNGGTLSPGNGAAGTLSVNGNLTLDAGSTLALDINGTSAGTGYDQVVVNGNVDVSGATLAVNHGYAAGNGENYTVILNDAADAITGNFSGLSEGSTFNAAGNGTQLTTSYAGGTGNDLTLTAPTTPTITSVSSSAANGTYKIGDTIVVTVQFSSAVNVSGSPTLALETGTTDRVLSYLSGSGSDTLSFSYTVQAGDSSADLDYASTSALSLNGGSIQDGTSQAALLILPMPGAAGSLGANKALVVDGVRPAASSITLSDTALRIGESATVTVAFNEAVQGLDIADFSVANGSLSGLSSSDGGLTWTATFTPDASISDASNLITLNNAGVTDLAGNFGSGSTNSNNYAIDTLRPTAAIQLSDTALAAGETATVTITFSEAVTGLTTGDFSVANGALSGLGSSDGGVTWTATLTPSATVTDASNLITLDNTGYTDAVGNTGTGSTDSNNYAIDTQRPSASIVVADTTLKAGQSTTVTVTFSEAVTGLTTDDFSVANGALGNLSSSDGGITWTATLTPNANVTDSTNLISLNNTGYTDAAGNTGTGTTDSNNYAIDTQRPTATIVVNDTALSIGETTAVTITFNEAVSGLSLADFSVTNGALSNLSTSDNITYTAILTPNGNIADTSNVITLNNTGVQDAVGNLGSGSTDSNNYAIDTLRPTATIQLSDTALAAGETATVTITFSEAVTGLTTGDFSVANGALSNLSTSDNITYTATLTPSANVTDASNLITLDNTGYTDAVGNTGTGSTDSGNYAIDTQRPSASIVVADTTLKAGQTTTVTVTFSEAVTGLTTDDFSVANGALGNLSSGDGGVTWTATLTPSANFTDASNLITLDNTGYTDAAGNIGTGTTDSNNYVIDSQRPTATIVVTDTALAIGETTAVTITFNEAVSGLSLADFSVTNGALSNLSTSDNITYTAILTPNGNIADSSNVITLNNTGVQDAAGNLGSGSTNSNNYAIDTLRPTAAIQLSNTALAAGETATVTITFSEAVTGLTTGDFSVANGALSGLGSSDGGITWTATLTPSATVTDASNLITLDNTGYADAVGNTGTGSTDSNNYAIDTQRPSASIVVADTTLKAGQTTTVTVTFSEAVTGLTTDDFSVANGALGNLSSGDGGVTWTATLTPSANVTDASNLITLDNTGYTDAAGNIGTGTTDSNNYVIDSQRPTATIVVTDTALSIGETTAVTITFNEAVSGLSLADFSVTNGALSNLSTSDNITYTAILTPNGNIADTSNVITLNNTGVQDAAGNLGSGSTNSNNYAIDTLRPTAAIQLSDTALAAGETATVTITFSEAVTGLTTGDFSVANGALSGLGSSDGGVTWTATLTPSATVTDASNLITLNNPGVQDAAGNTGIGGTLSGNYAVDTVIPTIASVDVPAGVQYNAGDTLTFVVNANEAVVVSGTPRLALDIGGSTVFADYVAGSGTTTLVFQYSLQPGLNDADGITVSGLQTNDGSVRDAAGNAMNLTLNNVGETSGVRIDTTVPSATIVLDTTASADGNVRYTLTFSEDVSGVDLSDFTLISTGSAQGNLTSLVQIDARTYQITIGNVVGSGSLALALNDIATGINDAAGNALPGGLVGQPYTQSQIQGDPEFRINPSIPLTQPGVGATVEPIQTSAAPSLFTSPLRPTPLFEVPNLGSGIPPVGNIFMRNGALAPSYIAQVFASSAANLSIGAATEASAIGGSENTFGSSSFSALFDGISPPALGDIQLRPDSAIGDTGQRALQGAPTLAQQLQEIREDEWRQVSRLTLAFEQMAEPTSKV</sequence>
<dbReference type="InterPro" id="IPR044048">
    <property type="entry name" value="Big_12"/>
</dbReference>
<name>A0AB74UH53_9GAMM</name>
<evidence type="ECO:0000313" key="5">
    <source>
        <dbReference type="EMBL" id="XCJ81188.1"/>
    </source>
</evidence>
<gene>
    <name evidence="5" type="ORF">ABV408_08420</name>
</gene>
<dbReference type="NCBIfam" id="TIGR02601">
    <property type="entry name" value="autotrns_rpt"/>
    <property type="match status" value="6"/>
</dbReference>
<feature type="domain" description="Bacterial Ig-like" evidence="4">
    <location>
        <begin position="2741"/>
        <end position="2833"/>
    </location>
</feature>
<accession>A0AB74UH53</accession>
<feature type="domain" description="Bacterial Ig-like" evidence="4">
    <location>
        <begin position="2524"/>
        <end position="2625"/>
    </location>
</feature>
<dbReference type="Pfam" id="PF19078">
    <property type="entry name" value="Big_12"/>
    <property type="match status" value="12"/>
</dbReference>
<dbReference type="InterPro" id="IPR025592">
    <property type="entry name" value="DUF4347"/>
</dbReference>